<comment type="subunit">
    <text evidence="4 15">Monomer.</text>
</comment>
<dbReference type="FunFam" id="3.40.50.620:FF:000063">
    <property type="entry name" value="Isoleucine--tRNA ligase"/>
    <property type="match status" value="1"/>
</dbReference>
<dbReference type="PANTHER" id="PTHR42780">
    <property type="entry name" value="SOLEUCYL-TRNA SYNTHETASE"/>
    <property type="match status" value="1"/>
</dbReference>
<evidence type="ECO:0000256" key="16">
    <source>
        <dbReference type="SAM" id="MobiDB-lite"/>
    </source>
</evidence>
<dbReference type="InterPro" id="IPR023586">
    <property type="entry name" value="Ile-tRNA-ligase_type2"/>
</dbReference>
<feature type="binding site" evidence="15">
    <location>
        <position position="680"/>
    </location>
    <ligand>
        <name>ATP</name>
        <dbReference type="ChEBI" id="CHEBI:30616"/>
    </ligand>
</feature>
<dbReference type="InterPro" id="IPR009080">
    <property type="entry name" value="tRNAsynth_Ia_anticodon-bd"/>
</dbReference>
<dbReference type="FunFam" id="3.40.50.620:FF:000075">
    <property type="entry name" value="Isoleucine--tRNA ligase"/>
    <property type="match status" value="1"/>
</dbReference>
<feature type="short sequence motif" description="'HIGH' region" evidence="15">
    <location>
        <begin position="73"/>
        <end position="83"/>
    </location>
</feature>
<feature type="compositionally biased region" description="Polar residues" evidence="16">
    <location>
        <begin position="9"/>
        <end position="24"/>
    </location>
</feature>
<feature type="short sequence motif" description="'KMSKS' region" evidence="15">
    <location>
        <begin position="677"/>
        <end position="681"/>
    </location>
</feature>
<evidence type="ECO:0000256" key="4">
    <source>
        <dbReference type="ARBA" id="ARBA00011245"/>
    </source>
</evidence>
<dbReference type="CDD" id="cd07961">
    <property type="entry name" value="Anticodon_Ia_Ile_ABEc"/>
    <property type="match status" value="1"/>
</dbReference>
<comment type="subcellular location">
    <subcellularLocation>
        <location evidence="2 15">Cytoplasm</location>
    </subcellularLocation>
</comment>
<dbReference type="GO" id="GO:0006428">
    <property type="term" value="P:isoleucyl-tRNA aminoacylation"/>
    <property type="evidence" value="ECO:0007669"/>
    <property type="project" value="UniProtKB-UniRule"/>
</dbReference>
<evidence type="ECO:0000256" key="9">
    <source>
        <dbReference type="ARBA" id="ARBA00022833"/>
    </source>
</evidence>
<dbReference type="NCBIfam" id="TIGR00392">
    <property type="entry name" value="ileS"/>
    <property type="match status" value="1"/>
</dbReference>
<dbReference type="InterPro" id="IPR009008">
    <property type="entry name" value="Val/Leu/Ile-tRNA-synth_edit"/>
</dbReference>
<keyword evidence="7 15" id="KW-0479">Metal-binding</keyword>
<feature type="region of interest" description="Disordered" evidence="16">
    <location>
        <begin position="1"/>
        <end position="35"/>
    </location>
</feature>
<comment type="similarity">
    <text evidence="3 15">Belongs to the class-I aminoacyl-tRNA synthetase family. IleS type 2 subfamily.</text>
</comment>
<dbReference type="OrthoDB" id="9810365at2"/>
<protein>
    <recommendedName>
        <fullName evidence="15">Isoleucine--tRNA ligase</fullName>
        <ecNumber evidence="15">6.1.1.5</ecNumber>
    </recommendedName>
    <alternativeName>
        <fullName evidence="15">Isoleucyl-tRNA synthetase</fullName>
        <shortName evidence="15">IleRS</shortName>
    </alternativeName>
</protein>
<feature type="domain" description="Aminoacyl-tRNA synthetase class Ia" evidence="17">
    <location>
        <begin position="43"/>
        <end position="711"/>
    </location>
</feature>
<dbReference type="InterPro" id="IPR002300">
    <property type="entry name" value="aa-tRNA-synth_Ia"/>
</dbReference>
<dbReference type="Pfam" id="PF00133">
    <property type="entry name" value="tRNA-synt_1"/>
    <property type="match status" value="1"/>
</dbReference>
<evidence type="ECO:0000313" key="20">
    <source>
        <dbReference type="Proteomes" id="UP000309133"/>
    </source>
</evidence>
<evidence type="ECO:0000256" key="12">
    <source>
        <dbReference type="ARBA" id="ARBA00023146"/>
    </source>
</evidence>
<dbReference type="GO" id="GO:0004822">
    <property type="term" value="F:isoleucine-tRNA ligase activity"/>
    <property type="evidence" value="ECO:0007669"/>
    <property type="project" value="UniProtKB-UniRule"/>
</dbReference>
<evidence type="ECO:0000313" key="19">
    <source>
        <dbReference type="EMBL" id="THG28683.1"/>
    </source>
</evidence>
<evidence type="ECO:0000256" key="1">
    <source>
        <dbReference type="ARBA" id="ARBA00001947"/>
    </source>
</evidence>
<evidence type="ECO:0000259" key="18">
    <source>
        <dbReference type="Pfam" id="PF08264"/>
    </source>
</evidence>
<comment type="function">
    <text evidence="13 15">Catalyzes the attachment of isoleucine to tRNA(Ile). As IleRS can inadvertently accommodate and process structurally similar amino acids such as valine, to avoid such errors it has two additional distinct tRNA(Ile)-dependent editing activities. One activity is designated as 'pretransfer' editing and involves the hydrolysis of activated Val-AMP. The other activity is designated 'posttransfer' editing and involves deacylation of mischarged Val-tRNA(Ile).</text>
</comment>
<dbReference type="Gene3D" id="3.40.50.620">
    <property type="entry name" value="HUPs"/>
    <property type="match status" value="2"/>
</dbReference>
<dbReference type="EMBL" id="SSSM01000006">
    <property type="protein sequence ID" value="THG28683.1"/>
    <property type="molecule type" value="Genomic_DNA"/>
</dbReference>
<dbReference type="InterPro" id="IPR033709">
    <property type="entry name" value="Anticodon_Ile_ABEc"/>
</dbReference>
<dbReference type="InterPro" id="IPR002301">
    <property type="entry name" value="Ile-tRNA-ligase"/>
</dbReference>
<dbReference type="Proteomes" id="UP000309133">
    <property type="component" value="Unassembled WGS sequence"/>
</dbReference>
<comment type="domain">
    <text evidence="15">IleRS has two distinct active sites: one for aminoacylation and one for editing. The misactivated valine is translocated from the active site to the editing site, which sterically excludes the correctly activated isoleucine. The single editing site contains two valyl binding pockets, one specific for each substrate (Val-AMP or Val-tRNA(Ile)).</text>
</comment>
<reference evidence="19 20" key="1">
    <citation type="submission" date="2019-04" db="EMBL/GenBank/DDBJ databases">
        <authorList>
            <person name="Jiang L."/>
        </authorList>
    </citation>
    <scope>NUCLEOTIDE SEQUENCE [LARGE SCALE GENOMIC DNA]</scope>
    <source>
        <strain evidence="19 20">YIM 131853</strain>
    </source>
</reference>
<evidence type="ECO:0000256" key="13">
    <source>
        <dbReference type="ARBA" id="ARBA00025217"/>
    </source>
</evidence>
<evidence type="ECO:0000256" key="6">
    <source>
        <dbReference type="ARBA" id="ARBA00022598"/>
    </source>
</evidence>
<keyword evidence="6 15" id="KW-0436">Ligase</keyword>
<proteinExistence type="inferred from homology"/>
<feature type="domain" description="Methionyl/Valyl/Leucyl/Isoleucyl-tRNA synthetase anticodon-binding" evidence="18">
    <location>
        <begin position="767"/>
        <end position="905"/>
    </location>
</feature>
<comment type="cofactor">
    <cofactor evidence="1 15">
        <name>Zn(2+)</name>
        <dbReference type="ChEBI" id="CHEBI:29105"/>
    </cofactor>
</comment>
<keyword evidence="20" id="KW-1185">Reference proteome</keyword>
<dbReference type="SUPFAM" id="SSF47323">
    <property type="entry name" value="Anticodon-binding domain of a subclass of class I aminoacyl-tRNA synthetases"/>
    <property type="match status" value="1"/>
</dbReference>
<dbReference type="InterPro" id="IPR013155">
    <property type="entry name" value="M/V/L/I-tRNA-synth_anticd-bd"/>
</dbReference>
<evidence type="ECO:0000256" key="11">
    <source>
        <dbReference type="ARBA" id="ARBA00022917"/>
    </source>
</evidence>
<evidence type="ECO:0000256" key="7">
    <source>
        <dbReference type="ARBA" id="ARBA00022723"/>
    </source>
</evidence>
<organism evidence="19 20">
    <name type="scientific">Naasia lichenicola</name>
    <dbReference type="NCBI Taxonomy" id="2565933"/>
    <lineage>
        <taxon>Bacteria</taxon>
        <taxon>Bacillati</taxon>
        <taxon>Actinomycetota</taxon>
        <taxon>Actinomycetes</taxon>
        <taxon>Micrococcales</taxon>
        <taxon>Microbacteriaceae</taxon>
        <taxon>Naasia</taxon>
    </lineage>
</organism>
<dbReference type="AlphaFoldDB" id="A0A4S4FF07"/>
<keyword evidence="9 15" id="KW-0862">Zinc</keyword>
<dbReference type="RefSeq" id="WP_136429101.1">
    <property type="nucleotide sequence ID" value="NZ_SSSM01000006.1"/>
</dbReference>
<comment type="catalytic activity">
    <reaction evidence="14 15">
        <text>tRNA(Ile) + L-isoleucine + ATP = L-isoleucyl-tRNA(Ile) + AMP + diphosphate</text>
        <dbReference type="Rhea" id="RHEA:11060"/>
        <dbReference type="Rhea" id="RHEA-COMP:9666"/>
        <dbReference type="Rhea" id="RHEA-COMP:9695"/>
        <dbReference type="ChEBI" id="CHEBI:30616"/>
        <dbReference type="ChEBI" id="CHEBI:33019"/>
        <dbReference type="ChEBI" id="CHEBI:58045"/>
        <dbReference type="ChEBI" id="CHEBI:78442"/>
        <dbReference type="ChEBI" id="CHEBI:78528"/>
        <dbReference type="ChEBI" id="CHEBI:456215"/>
        <dbReference type="EC" id="6.1.1.5"/>
    </reaction>
</comment>
<keyword evidence="8 15" id="KW-0547">Nucleotide-binding</keyword>
<keyword evidence="10 15" id="KW-0067">ATP-binding</keyword>
<evidence type="ECO:0000256" key="5">
    <source>
        <dbReference type="ARBA" id="ARBA00022490"/>
    </source>
</evidence>
<keyword evidence="11 15" id="KW-0648">Protein biosynthesis</keyword>
<accession>A0A4S4FF07</accession>
<dbReference type="InterPro" id="IPR001412">
    <property type="entry name" value="aa-tRNA-synth_I_CS"/>
</dbReference>
<evidence type="ECO:0000256" key="8">
    <source>
        <dbReference type="ARBA" id="ARBA00022741"/>
    </source>
</evidence>
<dbReference type="GO" id="GO:0002161">
    <property type="term" value="F:aminoacyl-tRNA deacylase activity"/>
    <property type="evidence" value="ECO:0007669"/>
    <property type="project" value="InterPro"/>
</dbReference>
<dbReference type="GO" id="GO:0008270">
    <property type="term" value="F:zinc ion binding"/>
    <property type="evidence" value="ECO:0007669"/>
    <property type="project" value="UniProtKB-UniRule"/>
</dbReference>
<evidence type="ECO:0000256" key="2">
    <source>
        <dbReference type="ARBA" id="ARBA00004496"/>
    </source>
</evidence>
<dbReference type="SUPFAM" id="SSF50677">
    <property type="entry name" value="ValRS/IleRS/LeuRS editing domain"/>
    <property type="match status" value="1"/>
</dbReference>
<name>A0A4S4FF07_9MICO</name>
<gene>
    <name evidence="15" type="primary">ileS</name>
    <name evidence="19" type="ORF">E6C64_18015</name>
</gene>
<dbReference type="GO" id="GO:0005737">
    <property type="term" value="C:cytoplasm"/>
    <property type="evidence" value="ECO:0007669"/>
    <property type="project" value="UniProtKB-SubCell"/>
</dbReference>
<evidence type="ECO:0000256" key="15">
    <source>
        <dbReference type="HAMAP-Rule" id="MF_02003"/>
    </source>
</evidence>
<evidence type="ECO:0000256" key="10">
    <source>
        <dbReference type="ARBA" id="ARBA00022840"/>
    </source>
</evidence>
<dbReference type="InterPro" id="IPR014729">
    <property type="entry name" value="Rossmann-like_a/b/a_fold"/>
</dbReference>
<dbReference type="PANTHER" id="PTHR42780:SF1">
    <property type="entry name" value="ISOLEUCINE--TRNA LIGASE, CYTOPLASMIC"/>
    <property type="match status" value="1"/>
</dbReference>
<dbReference type="GO" id="GO:0000049">
    <property type="term" value="F:tRNA binding"/>
    <property type="evidence" value="ECO:0007669"/>
    <property type="project" value="InterPro"/>
</dbReference>
<dbReference type="Pfam" id="PF19302">
    <property type="entry name" value="DUF5915"/>
    <property type="match status" value="1"/>
</dbReference>
<dbReference type="SUPFAM" id="SSF52374">
    <property type="entry name" value="Nucleotidylyl transferase"/>
    <property type="match status" value="1"/>
</dbReference>
<keyword evidence="12 15" id="KW-0030">Aminoacyl-tRNA synthetase</keyword>
<dbReference type="Gene3D" id="1.10.730.10">
    <property type="entry name" value="Isoleucyl-tRNA Synthetase, Domain 1"/>
    <property type="match status" value="1"/>
</dbReference>
<dbReference type="Pfam" id="PF08264">
    <property type="entry name" value="Anticodon_1"/>
    <property type="match status" value="1"/>
</dbReference>
<sequence>MYPKDAPRTTASEATGLTENNAFQKASPGVPPSPKFPQIEEGILEFWKQDGTFQASIDQREGAPEWVFYDGPPFANGLPHYGHLLTGYAKDVFPRFQTMRGRQVHRRFGWDTHGLPAELEAMRQLGITTKAEIESMGIGAFNAEARASVLRYTGEWQDYVTRSARWVDFENDYKTLDTSFMESVLWAFKQLYDKGLAYEGFRVLPYCWNDETPLSNHELRMDDDVYKMRQDQSVTVTFPLVGIKAEALGLTAARALAWTTTPWTLPTNLALAVGPDIAYAVVPGGPNGTPDSEAPDGLANEIGEGIPLDREVLGADYVLAADLVGAYYKELGYDSAAEATAAISRTLLGRELEGVHYDRLWDYYADTEVWGTENAWQILVADYVATGEGTGIVHQAPAYGEDDQLVCTAAGIPTIISVDDGAKFLPNISEVAGLQVFDANKPLTRLLKEKGRLFRQASYEHSYPHCWRCRRPLIYKAVSSWFVRVTDFRDDMERLNQEITWVPENVKDGQFGKWLSGARDWSISRNRFWGSPIPIWRSDDPEHPRVDVYGSFEEVERDFGRLPLNDAGEPDLHRPFIDELTRPNPDDPTGKSTMRRIEDVFDVWFDSGSMPFAQVHYPFENADWFDEHSPADFIVEYIGQTRGWFYTLHILSTSLFGRPAFNNVVSHGIVLGNDGQKMSKSLRNYPDVNEVFSRDGSDAMRWFLMSSPVLRGGNLVVTEEGIREGVRQLLLPLWSTYYFFTLYANASGPDHEGYEAARSVASDDVLDRYILAKTHDLVAAATDDFEALDASSAALELRDFADVLTNWYVRRSRDRFWRGETAAFDTLFTVLETVTRLAAPLLPLVSESIWQGLTGGRSVHLTDWPEAEEFPADDALVATMDAVRATASTALALRKQSGLRVRLPLSGLTVVTADAAALVPFEGILRDELNLKSITLVDLAGTSATEYGIESRLSINARVLGPRIGKDVQRVIQGSKAGNWSETEGVVTVDGIALQAGEYDLALEISGGQEGAAVALLPGGGFLLLDTVVTDELEAEGHARDLIRDIQQARRSAGLDVSDRIDLHLVGDSDLLAVVAAHRELISSEVLAVSLDATESEGDEGVHLARWPDSHVVVSASRSWGASNGGRLELRKTGPVTVDA</sequence>
<dbReference type="Gene3D" id="3.90.740.10">
    <property type="entry name" value="Valyl/Leucyl/Isoleucyl-tRNA synthetase, editing domain"/>
    <property type="match status" value="1"/>
</dbReference>
<comment type="caution">
    <text evidence="19">The sequence shown here is derived from an EMBL/GenBank/DDBJ whole genome shotgun (WGS) entry which is preliminary data.</text>
</comment>
<evidence type="ECO:0000256" key="3">
    <source>
        <dbReference type="ARBA" id="ARBA00007078"/>
    </source>
</evidence>
<dbReference type="EC" id="6.1.1.5" evidence="15"/>
<dbReference type="GO" id="GO:0005524">
    <property type="term" value="F:ATP binding"/>
    <property type="evidence" value="ECO:0007669"/>
    <property type="project" value="UniProtKB-UniRule"/>
</dbReference>
<evidence type="ECO:0000259" key="17">
    <source>
        <dbReference type="Pfam" id="PF00133"/>
    </source>
</evidence>
<dbReference type="PRINTS" id="PR00984">
    <property type="entry name" value="TRNASYNTHILE"/>
</dbReference>
<evidence type="ECO:0000256" key="14">
    <source>
        <dbReference type="ARBA" id="ARBA00048359"/>
    </source>
</evidence>
<keyword evidence="5 15" id="KW-0963">Cytoplasm</keyword>
<dbReference type="HAMAP" id="MF_02003">
    <property type="entry name" value="Ile_tRNA_synth_type2"/>
    <property type="match status" value="1"/>
</dbReference>
<dbReference type="CDD" id="cd00818">
    <property type="entry name" value="IleRS_core"/>
    <property type="match status" value="1"/>
</dbReference>
<dbReference type="PROSITE" id="PS00178">
    <property type="entry name" value="AA_TRNA_LIGASE_I"/>
    <property type="match status" value="1"/>
</dbReference>